<dbReference type="InterPro" id="IPR005825">
    <property type="entry name" value="Ribosomal_uL24_CS"/>
</dbReference>
<dbReference type="InterPro" id="IPR005756">
    <property type="entry name" value="Ribosomal_uL24_euk/arc"/>
</dbReference>
<dbReference type="Pfam" id="PF16906">
    <property type="entry name" value="Ribosomal_L26"/>
    <property type="match status" value="1"/>
</dbReference>
<comment type="function">
    <text evidence="4">One of two assembly initiator proteins, it binds directly to the 5'-end of the 23S rRNA, where it nucleates assembly of the 50S subunit.</text>
</comment>
<dbReference type="Gene3D" id="2.30.30.30">
    <property type="match status" value="1"/>
</dbReference>
<gene>
    <name evidence="6" type="primary">rpl24p</name>
    <name evidence="4" type="synonym">rpl24</name>
    <name evidence="6" type="ORF">RJ53_07365</name>
</gene>
<dbReference type="Pfam" id="PF00467">
    <property type="entry name" value="KOW"/>
    <property type="match status" value="1"/>
</dbReference>
<dbReference type="HAMAP" id="MF_01326_A">
    <property type="entry name" value="Ribosomal_uL24_A"/>
    <property type="match status" value="1"/>
</dbReference>
<organism evidence="6 7">
    <name type="scientific">Methanocalculus chunghsingensis</name>
    <dbReference type="NCBI Taxonomy" id="156457"/>
    <lineage>
        <taxon>Archaea</taxon>
        <taxon>Methanobacteriati</taxon>
        <taxon>Methanobacteriota</taxon>
        <taxon>Stenosarchaea group</taxon>
        <taxon>Methanomicrobia</taxon>
        <taxon>Methanomicrobiales</taxon>
        <taxon>Methanocalculaceae</taxon>
        <taxon>Methanocalculus</taxon>
    </lineage>
</organism>
<comment type="function">
    <text evidence="4">Located at the polypeptide exit tunnel on the outside of the subunit.</text>
</comment>
<dbReference type="CDD" id="cd06089">
    <property type="entry name" value="KOW_RPL26"/>
    <property type="match status" value="1"/>
</dbReference>
<evidence type="ECO:0000256" key="1">
    <source>
        <dbReference type="ARBA" id="ARBA00010618"/>
    </source>
</evidence>
<dbReference type="GO" id="GO:0019843">
    <property type="term" value="F:rRNA binding"/>
    <property type="evidence" value="ECO:0007669"/>
    <property type="project" value="UniProtKB-UniRule"/>
</dbReference>
<evidence type="ECO:0000313" key="7">
    <source>
        <dbReference type="Proteomes" id="UP000730161"/>
    </source>
</evidence>
<dbReference type="AlphaFoldDB" id="A0A8J7W6L5"/>
<evidence type="ECO:0000256" key="4">
    <source>
        <dbReference type="HAMAP-Rule" id="MF_01326"/>
    </source>
</evidence>
<dbReference type="Proteomes" id="UP000730161">
    <property type="component" value="Unassembled WGS sequence"/>
</dbReference>
<dbReference type="GO" id="GO:0015934">
    <property type="term" value="C:large ribosomal subunit"/>
    <property type="evidence" value="ECO:0007669"/>
    <property type="project" value="UniProtKB-UniRule"/>
</dbReference>
<name>A0A8J7W6L5_9EURY</name>
<dbReference type="InterPro" id="IPR014722">
    <property type="entry name" value="Rib_uL2_dom2"/>
</dbReference>
<evidence type="ECO:0000313" key="6">
    <source>
        <dbReference type="EMBL" id="MBR1369319.1"/>
    </source>
</evidence>
<dbReference type="PANTHER" id="PTHR11143">
    <property type="entry name" value="60S RIBOSOMAL PROTEIN L26 FAMILY MEMBER"/>
    <property type="match status" value="1"/>
</dbReference>
<comment type="similarity">
    <text evidence="1 4">Belongs to the universal ribosomal protein uL24 family.</text>
</comment>
<keyword evidence="4" id="KW-0699">rRNA-binding</keyword>
<accession>A0A8J7W6L5</accession>
<dbReference type="GO" id="GO:0003735">
    <property type="term" value="F:structural constituent of ribosome"/>
    <property type="evidence" value="ECO:0007669"/>
    <property type="project" value="UniProtKB-UniRule"/>
</dbReference>
<evidence type="ECO:0000259" key="5">
    <source>
        <dbReference type="SMART" id="SM00739"/>
    </source>
</evidence>
<dbReference type="SMART" id="SM00739">
    <property type="entry name" value="KOW"/>
    <property type="match status" value="1"/>
</dbReference>
<comment type="caution">
    <text evidence="6">The sequence shown here is derived from an EMBL/GenBank/DDBJ whole genome shotgun (WGS) entry which is preliminary data.</text>
</comment>
<keyword evidence="3 4" id="KW-0687">Ribonucleoprotein</keyword>
<keyword evidence="4" id="KW-0694">RNA-binding</keyword>
<evidence type="ECO:0000256" key="2">
    <source>
        <dbReference type="ARBA" id="ARBA00022980"/>
    </source>
</evidence>
<protein>
    <recommendedName>
        <fullName evidence="4">Large ribosomal subunit protein uL24</fullName>
    </recommendedName>
</protein>
<dbReference type="InterPro" id="IPR041988">
    <property type="entry name" value="Ribosomal_uL24_KOW"/>
</dbReference>
<keyword evidence="7" id="KW-1185">Reference proteome</keyword>
<comment type="subunit">
    <text evidence="4">Part of the 50S ribosomal subunit.</text>
</comment>
<sequence>MVRIASSQPRKQRKIRYNAPIHVRGSFLHAMLSPELREKHSHRRVRVVTGDTVKVLRGEHAGSTGVVDGVDLKRMTIQVHGVSVKKADGTEVARPVDPSNVMITKLNLNDEKRAERIGVKE</sequence>
<reference evidence="6" key="1">
    <citation type="submission" date="2014-12" db="EMBL/GenBank/DDBJ databases">
        <authorList>
            <person name="Huang H.-H."/>
            <person name="Chen S.-C."/>
            <person name="Lai M.-C."/>
        </authorList>
    </citation>
    <scope>NUCLEOTIDE SEQUENCE</scope>
    <source>
        <strain evidence="6">K1F9705b</strain>
    </source>
</reference>
<keyword evidence="2 4" id="KW-0689">Ribosomal protein</keyword>
<proteinExistence type="inferred from homology"/>
<dbReference type="NCBIfam" id="TIGR01080">
    <property type="entry name" value="rplX_A_E"/>
    <property type="match status" value="1"/>
</dbReference>
<dbReference type="InterPro" id="IPR005824">
    <property type="entry name" value="KOW"/>
</dbReference>
<dbReference type="GO" id="GO:0006412">
    <property type="term" value="P:translation"/>
    <property type="evidence" value="ECO:0007669"/>
    <property type="project" value="UniProtKB-UniRule"/>
</dbReference>
<dbReference type="PROSITE" id="PS01108">
    <property type="entry name" value="RIBOSOMAL_L24"/>
    <property type="match status" value="1"/>
</dbReference>
<dbReference type="EMBL" id="JWHL01000011">
    <property type="protein sequence ID" value="MBR1369319.1"/>
    <property type="molecule type" value="Genomic_DNA"/>
</dbReference>
<dbReference type="InterPro" id="IPR008991">
    <property type="entry name" value="Translation_prot_SH3-like_sf"/>
</dbReference>
<dbReference type="OrthoDB" id="10899at2157"/>
<dbReference type="SUPFAM" id="SSF50104">
    <property type="entry name" value="Translation proteins SH3-like domain"/>
    <property type="match status" value="1"/>
</dbReference>
<evidence type="ECO:0000256" key="3">
    <source>
        <dbReference type="ARBA" id="ARBA00023274"/>
    </source>
</evidence>
<feature type="domain" description="KOW" evidence="5">
    <location>
        <begin position="46"/>
        <end position="73"/>
    </location>
</feature>
<dbReference type="RefSeq" id="WP_211531019.1">
    <property type="nucleotide sequence ID" value="NZ_JWHL01000011.1"/>
</dbReference>